<dbReference type="RefSeq" id="WP_033247626.1">
    <property type="nucleotide sequence ID" value="NZ_JBIRUQ010000021.1"/>
</dbReference>
<sequence>MALYDELTTPVTKHDAAFPLGVWAASGAEGIVDRIAVIRRTADQRLTSIDDVLARVRSVLDFNPARSVSEIDTDFEVPAKIGVDPGVRRFGFGDHMWTECCSPSFSADHQYPSRI</sequence>
<dbReference type="EMBL" id="JBIRUQ010000021">
    <property type="protein sequence ID" value="MFI1465544.1"/>
    <property type="molecule type" value="Genomic_DNA"/>
</dbReference>
<organism evidence="1 2">
    <name type="scientific">Nocardia carnea</name>
    <dbReference type="NCBI Taxonomy" id="37328"/>
    <lineage>
        <taxon>Bacteria</taxon>
        <taxon>Bacillati</taxon>
        <taxon>Actinomycetota</taxon>
        <taxon>Actinomycetes</taxon>
        <taxon>Mycobacteriales</taxon>
        <taxon>Nocardiaceae</taxon>
        <taxon>Nocardia</taxon>
    </lineage>
</organism>
<evidence type="ECO:0000313" key="2">
    <source>
        <dbReference type="Proteomes" id="UP001611263"/>
    </source>
</evidence>
<gene>
    <name evidence="1" type="ORF">ACH4WX_32970</name>
</gene>
<reference evidence="1 2" key="1">
    <citation type="submission" date="2024-10" db="EMBL/GenBank/DDBJ databases">
        <title>The Natural Products Discovery Center: Release of the First 8490 Sequenced Strains for Exploring Actinobacteria Biosynthetic Diversity.</title>
        <authorList>
            <person name="Kalkreuter E."/>
            <person name="Kautsar S.A."/>
            <person name="Yang D."/>
            <person name="Bader C.D."/>
            <person name="Teijaro C.N."/>
            <person name="Fluegel L."/>
            <person name="Davis C.M."/>
            <person name="Simpson J.R."/>
            <person name="Lauterbach L."/>
            <person name="Steele A.D."/>
            <person name="Gui C."/>
            <person name="Meng S."/>
            <person name="Li G."/>
            <person name="Viehrig K."/>
            <person name="Ye F."/>
            <person name="Su P."/>
            <person name="Kiefer A.F."/>
            <person name="Nichols A."/>
            <person name="Cepeda A.J."/>
            <person name="Yan W."/>
            <person name="Fan B."/>
            <person name="Jiang Y."/>
            <person name="Adhikari A."/>
            <person name="Zheng C.-J."/>
            <person name="Schuster L."/>
            <person name="Cowan T.M."/>
            <person name="Smanski M.J."/>
            <person name="Chevrette M.G."/>
            <person name="De Carvalho L.P.S."/>
            <person name="Shen B."/>
        </authorList>
    </citation>
    <scope>NUCLEOTIDE SEQUENCE [LARGE SCALE GENOMIC DNA]</scope>
    <source>
        <strain evidence="1 2">NPDC020568</strain>
    </source>
</reference>
<name>A0ABW7U177_9NOCA</name>
<comment type="caution">
    <text evidence="1">The sequence shown here is derived from an EMBL/GenBank/DDBJ whole genome shotgun (WGS) entry which is preliminary data.</text>
</comment>
<dbReference type="Proteomes" id="UP001611263">
    <property type="component" value="Unassembled WGS sequence"/>
</dbReference>
<proteinExistence type="predicted"/>
<evidence type="ECO:0008006" key="3">
    <source>
        <dbReference type="Google" id="ProtNLM"/>
    </source>
</evidence>
<protein>
    <recommendedName>
        <fullName evidence="3">Transposase</fullName>
    </recommendedName>
</protein>
<accession>A0ABW7U177</accession>
<keyword evidence="2" id="KW-1185">Reference proteome</keyword>
<dbReference type="GeneID" id="93508082"/>
<evidence type="ECO:0000313" key="1">
    <source>
        <dbReference type="EMBL" id="MFI1465544.1"/>
    </source>
</evidence>